<comment type="similarity">
    <text evidence="2">Belongs to the sodium:neurotransmitter symporter (SNF) (TC 2.A.22) family.</text>
</comment>
<dbReference type="InterPro" id="IPR037272">
    <property type="entry name" value="SNS_sf"/>
</dbReference>
<dbReference type="AlphaFoldDB" id="A0A7R8Z6P5"/>
<reference evidence="11" key="1">
    <citation type="submission" date="2020-11" db="EMBL/GenBank/DDBJ databases">
        <authorList>
            <person name="Tran Van P."/>
        </authorList>
    </citation>
    <scope>NUCLEOTIDE SEQUENCE</scope>
</reference>
<gene>
    <name evidence="11" type="ORF">TDIB3V08_LOCUS4584</name>
</gene>
<name>A0A7R8Z6P5_TIMDO</name>
<keyword evidence="4 10" id="KW-0812">Transmembrane</keyword>
<feature type="transmembrane region" description="Helical" evidence="10">
    <location>
        <begin position="118"/>
        <end position="145"/>
    </location>
</feature>
<sequence>MQPVVGNEELSVRVDWQVSCRSCNNSSDANMSDSVHNQLGHWPHNLSSMLASLGCTLGLCNISRFAVLSIHFGANFIVQFLFLSLVFGIPLYCFHASLGQHLTAGVMDMWKISPVFQGIGIALLVSQALIGIYSIVGVSWMFIYFRDSFITKLDRYRWAEPYELYREDSRPLNGTYKLEETVPDYLNGVVLQRHNLATPESTFGHLKFQVTFNLAVVWMIVFVCLSKGRSTSHCVDLLHIHIAQNWESLMVCSGWRVKEWCVELANSLFWVESEGVSVSELAHDLFWMESEGVVCWELAHANSLFWVESEGVSVSELAHDLFWMESEGVVCWELARGLFWMESEGVVCWELARGLFWMESEGVVCWELARGLFWIESEGVGKDVEDSYVQILCFFKGYQNNILIVVYVFSLLPVFGMLVLCTKLLGLTPTNPSHQVFPETDWSEFFLNTKCWVAATTEAFLTWGLLGAALMQISSHNKNKHLLNRDASLVIVLTLSVLMLAAFLANTCVQLLKTGGYTYMPSSFEHMSSYSFLHSDRSSSPIHLTSTPVRFMGHSQFVVGSQVVQPGANSAQQSGYQALRLATEIVPATLALLGSGQASPFWAVLFYFTLILFGIAQQLCIWHCVITGIMAINVSSLKAWETTITFFSCACGFILGLPMTTELGIFVVYFLDYCVGSAWWIMILYLLEIAAVLFVRGRPYTGDVIVTALLPPETSCLTMWATPMLVFNWNVALPVGLMVLCITVFKNAQLRDLYSWHHLSYDYWPLWAREAGCLVQLVPILTVPFAIIIQSCRYLSAGPPDLFDRISLLYRPSQETVSEIRNDPELSPTAASPSTASTVIPHIGADPVLDDPPPKYTPPPSYTTATGARIAKMLRQSFRRSVRRIASVLGEHSNSVRPTTAISPPDYAAVLVEINQALQDRDTQRVTSPTEVSVTVTDSAANTNNRQSTMTAADVAHILRSSLRRTVRRGAMAGPSESHDIKTHSTTVIADRR</sequence>
<keyword evidence="8" id="KW-0479">Metal-binding</keyword>
<keyword evidence="6 10" id="KW-1133">Transmembrane helix</keyword>
<dbReference type="GO" id="GO:0015179">
    <property type="term" value="F:L-amino acid transmembrane transporter activity"/>
    <property type="evidence" value="ECO:0007669"/>
    <property type="project" value="TreeGrafter"/>
</dbReference>
<feature type="transmembrane region" description="Helical" evidence="10">
    <location>
        <begin position="445"/>
        <end position="466"/>
    </location>
</feature>
<dbReference type="PANTHER" id="PTHR11616">
    <property type="entry name" value="SODIUM/CHLORIDE DEPENDENT TRANSPORTER"/>
    <property type="match status" value="1"/>
</dbReference>
<feature type="transmembrane region" description="Helical" evidence="10">
    <location>
        <begin position="766"/>
        <end position="789"/>
    </location>
</feature>
<dbReference type="GO" id="GO:0005283">
    <property type="term" value="F:amino acid:sodium symporter activity"/>
    <property type="evidence" value="ECO:0007669"/>
    <property type="project" value="TreeGrafter"/>
</dbReference>
<evidence type="ECO:0000256" key="2">
    <source>
        <dbReference type="ARBA" id="ARBA00006459"/>
    </source>
</evidence>
<dbReference type="GO" id="GO:0005886">
    <property type="term" value="C:plasma membrane"/>
    <property type="evidence" value="ECO:0007669"/>
    <property type="project" value="TreeGrafter"/>
</dbReference>
<feature type="transmembrane region" description="Helical" evidence="10">
    <location>
        <begin position="644"/>
        <end position="671"/>
    </location>
</feature>
<dbReference type="EMBL" id="OA566106">
    <property type="protein sequence ID" value="CAD7198302.1"/>
    <property type="molecule type" value="Genomic_DNA"/>
</dbReference>
<dbReference type="GO" id="GO:0089718">
    <property type="term" value="P:amino acid import across plasma membrane"/>
    <property type="evidence" value="ECO:0007669"/>
    <property type="project" value="TreeGrafter"/>
</dbReference>
<evidence type="ECO:0000256" key="1">
    <source>
        <dbReference type="ARBA" id="ARBA00004141"/>
    </source>
</evidence>
<organism evidence="11">
    <name type="scientific">Timema douglasi</name>
    <name type="common">Walking stick</name>
    <dbReference type="NCBI Taxonomy" id="61478"/>
    <lineage>
        <taxon>Eukaryota</taxon>
        <taxon>Metazoa</taxon>
        <taxon>Ecdysozoa</taxon>
        <taxon>Arthropoda</taxon>
        <taxon>Hexapoda</taxon>
        <taxon>Insecta</taxon>
        <taxon>Pterygota</taxon>
        <taxon>Neoptera</taxon>
        <taxon>Polyneoptera</taxon>
        <taxon>Phasmatodea</taxon>
        <taxon>Timematodea</taxon>
        <taxon>Timematoidea</taxon>
        <taxon>Timematidae</taxon>
        <taxon>Timema</taxon>
    </lineage>
</organism>
<proteinExistence type="inferred from homology"/>
<evidence type="ECO:0000256" key="8">
    <source>
        <dbReference type="PIRSR" id="PIRSR600175-1"/>
    </source>
</evidence>
<feature type="transmembrane region" description="Helical" evidence="10">
    <location>
        <begin position="727"/>
        <end position="745"/>
    </location>
</feature>
<feature type="transmembrane region" description="Helical" evidence="10">
    <location>
        <begin position="402"/>
        <end position="425"/>
    </location>
</feature>
<feature type="transmembrane region" description="Helical" evidence="10">
    <location>
        <begin position="601"/>
        <end position="632"/>
    </location>
</feature>
<feature type="transmembrane region" description="Helical" evidence="10">
    <location>
        <begin position="80"/>
        <end position="98"/>
    </location>
</feature>
<dbReference type="InterPro" id="IPR000175">
    <property type="entry name" value="Na/ntran_symport"/>
</dbReference>
<evidence type="ECO:0000256" key="4">
    <source>
        <dbReference type="ARBA" id="ARBA00022692"/>
    </source>
</evidence>
<keyword evidence="3" id="KW-0813">Transport</keyword>
<dbReference type="PANTHER" id="PTHR11616:SF323">
    <property type="entry name" value="SODIUM-DEPENDENT TRANSPORTER BEDRAGGLED"/>
    <property type="match status" value="1"/>
</dbReference>
<feature type="transmembrane region" description="Helical" evidence="10">
    <location>
        <begin position="49"/>
        <end position="68"/>
    </location>
</feature>
<accession>A0A7R8Z6P5</accession>
<evidence type="ECO:0000256" key="5">
    <source>
        <dbReference type="ARBA" id="ARBA00022847"/>
    </source>
</evidence>
<dbReference type="GO" id="GO:0046872">
    <property type="term" value="F:metal ion binding"/>
    <property type="evidence" value="ECO:0007669"/>
    <property type="project" value="UniProtKB-KW"/>
</dbReference>
<evidence type="ECO:0000256" key="6">
    <source>
        <dbReference type="ARBA" id="ARBA00022989"/>
    </source>
</evidence>
<feature type="transmembrane region" description="Helical" evidence="10">
    <location>
        <begin position="677"/>
        <end position="695"/>
    </location>
</feature>
<feature type="region of interest" description="Disordered" evidence="9">
    <location>
        <begin position="971"/>
        <end position="993"/>
    </location>
</feature>
<feature type="transmembrane region" description="Helical" evidence="10">
    <location>
        <begin position="487"/>
        <end position="512"/>
    </location>
</feature>
<dbReference type="PROSITE" id="PS50267">
    <property type="entry name" value="NA_NEUROTRAN_SYMP_3"/>
    <property type="match status" value="1"/>
</dbReference>
<evidence type="ECO:0000256" key="3">
    <source>
        <dbReference type="ARBA" id="ARBA00022448"/>
    </source>
</evidence>
<feature type="binding site" evidence="8">
    <location>
        <position position="54"/>
    </location>
    <ligand>
        <name>Na(+)</name>
        <dbReference type="ChEBI" id="CHEBI:29101"/>
        <label>1</label>
    </ligand>
</feature>
<feature type="compositionally biased region" description="Polar residues" evidence="9">
    <location>
        <begin position="984"/>
        <end position="993"/>
    </location>
</feature>
<protein>
    <submittedName>
        <fullName evidence="11">Uncharacterized protein</fullName>
    </submittedName>
</protein>
<evidence type="ECO:0000256" key="7">
    <source>
        <dbReference type="ARBA" id="ARBA00023136"/>
    </source>
</evidence>
<keyword evidence="8" id="KW-0915">Sodium</keyword>
<keyword evidence="7 10" id="KW-0472">Membrane</keyword>
<dbReference type="Pfam" id="PF00209">
    <property type="entry name" value="SNF"/>
    <property type="match status" value="2"/>
</dbReference>
<comment type="subcellular location">
    <subcellularLocation>
        <location evidence="1">Membrane</location>
        <topology evidence="1">Multi-pass membrane protein</topology>
    </subcellularLocation>
</comment>
<keyword evidence="5" id="KW-0769">Symport</keyword>
<feature type="binding site" evidence="8">
    <location>
        <position position="61"/>
    </location>
    <ligand>
        <name>Na(+)</name>
        <dbReference type="ChEBI" id="CHEBI:29101"/>
        <label>1</label>
    </ligand>
</feature>
<evidence type="ECO:0000256" key="9">
    <source>
        <dbReference type="SAM" id="MobiDB-lite"/>
    </source>
</evidence>
<evidence type="ECO:0000313" key="11">
    <source>
        <dbReference type="EMBL" id="CAD7198302.1"/>
    </source>
</evidence>
<dbReference type="SUPFAM" id="SSF161070">
    <property type="entry name" value="SNF-like"/>
    <property type="match status" value="2"/>
</dbReference>
<evidence type="ECO:0000256" key="10">
    <source>
        <dbReference type="SAM" id="Phobius"/>
    </source>
</evidence>